<dbReference type="EMBL" id="CADCUG010000091">
    <property type="protein sequence ID" value="CAA9338050.1"/>
    <property type="molecule type" value="Genomic_DNA"/>
</dbReference>
<dbReference type="InterPro" id="IPR029066">
    <property type="entry name" value="PLP-binding_barrel"/>
</dbReference>
<dbReference type="SUPFAM" id="SSF51419">
    <property type="entry name" value="PLP-binding barrel"/>
    <property type="match status" value="1"/>
</dbReference>
<reference evidence="2" key="1">
    <citation type="submission" date="2020-02" db="EMBL/GenBank/DDBJ databases">
        <authorList>
            <person name="Meier V. D."/>
        </authorList>
    </citation>
    <scope>NUCLEOTIDE SEQUENCE</scope>
    <source>
        <strain evidence="2">AVDCRST_MAG29</strain>
    </source>
</reference>
<evidence type="ECO:0000313" key="2">
    <source>
        <dbReference type="EMBL" id="CAA9338050.1"/>
    </source>
</evidence>
<accession>A0A6J4LP28</accession>
<dbReference type="Pfam" id="PF01168">
    <property type="entry name" value="Ala_racemase_N"/>
    <property type="match status" value="1"/>
</dbReference>
<proteinExistence type="predicted"/>
<protein>
    <recommendedName>
        <fullName evidence="1">Alanine racemase N-terminal domain-containing protein</fullName>
    </recommendedName>
</protein>
<organism evidence="2">
    <name type="scientific">uncultured Nocardioidaceae bacterium</name>
    <dbReference type="NCBI Taxonomy" id="253824"/>
    <lineage>
        <taxon>Bacteria</taxon>
        <taxon>Bacillati</taxon>
        <taxon>Actinomycetota</taxon>
        <taxon>Actinomycetes</taxon>
        <taxon>Propionibacteriales</taxon>
        <taxon>Nocardioidaceae</taxon>
        <taxon>environmental samples</taxon>
    </lineage>
</organism>
<feature type="domain" description="Alanine racemase N-terminal" evidence="1">
    <location>
        <begin position="16"/>
        <end position="167"/>
    </location>
</feature>
<sequence>MALTLEVDGPRWRAHLRSTVDALPDIVAVAKGNGYGFGVGRLARRCEWLGIDTVAVGTYEDVPEVLSRFSGSVLVMAPWRPHMRAEMQAEGHPAQEYRRRVVHTLGRVSDLQQLAAEEPGARVVVEGLTSMCRHGMPADDLVAAARACARLRLEGLALHLPMAGDRLAEARSWTAALESSKLDTRTVWVSHLSADDLAALRNERPRLRVRPRVGTGLWLGDRSALCVRSTVLDVHAVRRGQRVGYRQRPLSRAGHLLVMSGGTAHGIGLEAPTSASTTRQRAVALARGGLDAAGMALSPFTVAGRRRWFVEPPHMQVSMLLLPSAVPPPGIGDSAGVEVRFTTTTFDAVRIS</sequence>
<evidence type="ECO:0000259" key="1">
    <source>
        <dbReference type="Pfam" id="PF01168"/>
    </source>
</evidence>
<gene>
    <name evidence="2" type="ORF">AVDCRST_MAG29-1414</name>
</gene>
<dbReference type="InterPro" id="IPR001608">
    <property type="entry name" value="Ala_racemase_N"/>
</dbReference>
<name>A0A6J4LP28_9ACTN</name>
<dbReference type="AlphaFoldDB" id="A0A6J4LP28"/>
<dbReference type="Gene3D" id="3.20.20.10">
    <property type="entry name" value="Alanine racemase"/>
    <property type="match status" value="1"/>
</dbReference>